<dbReference type="OrthoDB" id="6526069at2759"/>
<keyword evidence="2" id="KW-1185">Reference proteome</keyword>
<proteinExistence type="predicted"/>
<sequence>MTLGLINDLPISDKCMSKISKQLDHCSTGVVNDWMKVMADRDKISTNKTKDNLMYDCCMPYDTYDCYHDAVQANCDKTNLDKLVADFTSSQKANIKCKEIPYKGVECRDFKHPTRVGTTTRLTPAGIVDQIKLDLTANVSKECGNALHYENIACVDDMREYYSFLMSGNDPQTDDTLVVIRCCLTWDLVDCMDEMAKVKCNDKDYKSMHLCLEGNSRSICPEFDYSPNECQLSHTESTTNHVIIWVFFVMYATCEHIYIDWLTAKSKGKDGSRIQQNYLLNALSLVSNYRQSIRVNTTTTGGNGDIMGGIRVLSHIWLIHVLPPDSG</sequence>
<gene>
    <name evidence="1" type="ORF">OSB1V03_LOCUS11191</name>
</gene>
<dbReference type="EMBL" id="OC863103">
    <property type="protein sequence ID" value="CAD7630779.1"/>
    <property type="molecule type" value="Genomic_DNA"/>
</dbReference>
<dbReference type="AlphaFoldDB" id="A0A7R9KYU3"/>
<name>A0A7R9KYU3_9ACAR</name>
<dbReference type="EMBL" id="CAJPIZ010008528">
    <property type="protein sequence ID" value="CAG2111209.1"/>
    <property type="molecule type" value="Genomic_DNA"/>
</dbReference>
<accession>A0A7R9KYU3</accession>
<reference evidence="1" key="1">
    <citation type="submission" date="2020-11" db="EMBL/GenBank/DDBJ databases">
        <authorList>
            <person name="Tran Van P."/>
        </authorList>
    </citation>
    <scope>NUCLEOTIDE SEQUENCE</scope>
</reference>
<organism evidence="1">
    <name type="scientific">Medioppia subpectinata</name>
    <dbReference type="NCBI Taxonomy" id="1979941"/>
    <lineage>
        <taxon>Eukaryota</taxon>
        <taxon>Metazoa</taxon>
        <taxon>Ecdysozoa</taxon>
        <taxon>Arthropoda</taxon>
        <taxon>Chelicerata</taxon>
        <taxon>Arachnida</taxon>
        <taxon>Acari</taxon>
        <taxon>Acariformes</taxon>
        <taxon>Sarcoptiformes</taxon>
        <taxon>Oribatida</taxon>
        <taxon>Brachypylina</taxon>
        <taxon>Oppioidea</taxon>
        <taxon>Oppiidae</taxon>
        <taxon>Medioppia</taxon>
    </lineage>
</organism>
<evidence type="ECO:0000313" key="2">
    <source>
        <dbReference type="Proteomes" id="UP000759131"/>
    </source>
</evidence>
<dbReference type="Proteomes" id="UP000759131">
    <property type="component" value="Unassembled WGS sequence"/>
</dbReference>
<evidence type="ECO:0000313" key="1">
    <source>
        <dbReference type="EMBL" id="CAD7630779.1"/>
    </source>
</evidence>
<protein>
    <submittedName>
        <fullName evidence="1">Uncharacterized protein</fullName>
    </submittedName>
</protein>